<accession>A0ABR1SD52</accession>
<protein>
    <submittedName>
        <fullName evidence="2">Uncharacterized protein</fullName>
    </submittedName>
</protein>
<evidence type="ECO:0000256" key="1">
    <source>
        <dbReference type="SAM" id="SignalP"/>
    </source>
</evidence>
<keyword evidence="1" id="KW-0732">Signal</keyword>
<sequence length="139" mass="14686">MVAVPTTLTLALALALSGAVNLLKTLCSERLPQALVGERASHGAVSDLNPVTVTVASDVVVGVYSGKTSLVNGFLRYCMPCGRAALLVLNHIRDLLEVTVRNSRRREIVADPNTSMDSEYAGTVPEWGSGHLEVAKAEA</sequence>
<comment type="caution">
    <text evidence="2">The sequence shown here is derived from an EMBL/GenBank/DDBJ whole genome shotgun (WGS) entry which is preliminary data.</text>
</comment>
<proteinExistence type="predicted"/>
<keyword evidence="3" id="KW-1185">Reference proteome</keyword>
<dbReference type="Proteomes" id="UP001444661">
    <property type="component" value="Unassembled WGS sequence"/>
</dbReference>
<dbReference type="EMBL" id="JAQQWK010000010">
    <property type="protein sequence ID" value="KAK8029786.1"/>
    <property type="molecule type" value="Genomic_DNA"/>
</dbReference>
<evidence type="ECO:0000313" key="2">
    <source>
        <dbReference type="EMBL" id="KAK8029786.1"/>
    </source>
</evidence>
<organism evidence="2 3">
    <name type="scientific">Apiospora rasikravindrae</name>
    <dbReference type="NCBI Taxonomy" id="990691"/>
    <lineage>
        <taxon>Eukaryota</taxon>
        <taxon>Fungi</taxon>
        <taxon>Dikarya</taxon>
        <taxon>Ascomycota</taxon>
        <taxon>Pezizomycotina</taxon>
        <taxon>Sordariomycetes</taxon>
        <taxon>Xylariomycetidae</taxon>
        <taxon>Amphisphaeriales</taxon>
        <taxon>Apiosporaceae</taxon>
        <taxon>Apiospora</taxon>
    </lineage>
</organism>
<gene>
    <name evidence="2" type="ORF">PG993_011077</name>
</gene>
<feature type="chain" id="PRO_5045358336" evidence="1">
    <location>
        <begin position="20"/>
        <end position="139"/>
    </location>
</feature>
<name>A0ABR1SD52_9PEZI</name>
<feature type="signal peptide" evidence="1">
    <location>
        <begin position="1"/>
        <end position="19"/>
    </location>
</feature>
<evidence type="ECO:0000313" key="3">
    <source>
        <dbReference type="Proteomes" id="UP001444661"/>
    </source>
</evidence>
<reference evidence="2 3" key="1">
    <citation type="submission" date="2023-01" db="EMBL/GenBank/DDBJ databases">
        <title>Analysis of 21 Apiospora genomes using comparative genomics revels a genus with tremendous synthesis potential of carbohydrate active enzymes and secondary metabolites.</title>
        <authorList>
            <person name="Sorensen T."/>
        </authorList>
    </citation>
    <scope>NUCLEOTIDE SEQUENCE [LARGE SCALE GENOMIC DNA]</scope>
    <source>
        <strain evidence="2 3">CBS 33761</strain>
    </source>
</reference>